<feature type="region of interest" description="Disordered" evidence="1">
    <location>
        <begin position="1053"/>
        <end position="1221"/>
    </location>
</feature>
<feature type="transmembrane region" description="Helical" evidence="2">
    <location>
        <begin position="390"/>
        <end position="410"/>
    </location>
</feature>
<keyword evidence="2" id="KW-0812">Transmembrane</keyword>
<feature type="transmembrane region" description="Helical" evidence="2">
    <location>
        <begin position="416"/>
        <end position="440"/>
    </location>
</feature>
<organism evidence="4">
    <name type="scientific">Chromera velia CCMP2878</name>
    <dbReference type="NCBI Taxonomy" id="1169474"/>
    <lineage>
        <taxon>Eukaryota</taxon>
        <taxon>Sar</taxon>
        <taxon>Alveolata</taxon>
        <taxon>Colpodellida</taxon>
        <taxon>Chromeraceae</taxon>
        <taxon>Chromera</taxon>
    </lineage>
</organism>
<feature type="compositionally biased region" description="Acidic residues" evidence="1">
    <location>
        <begin position="1063"/>
        <end position="1079"/>
    </location>
</feature>
<dbReference type="EMBL" id="CDMZ01000010">
    <property type="protein sequence ID" value="CUC08976.1"/>
    <property type="molecule type" value="Genomic_DNA"/>
</dbReference>
<sequence>MTSCLSSSWTEADPITSLAPSLVLDNWTPTGTAGTGCYPLTTLTTVVMTRQFTTEQCAVDSSIEGAATTWNFIMGGSSVQNFLQAFNLAPVQVAGTGVENAQEQLLYQLECGIRSILNPPVDASACSGGYGMKTDNVTGALYCEICPVGHSSAGLMEDCTGCGLGTYAPTKGEARCIACPIDTFGNTTMASECFSCPMAMETSELNSTAPTDCVCKEDHWAVNFDWKPASLGPVPSTVELANSSVAQPEGSLAIVRIREMVETGEGCAECPLGAQCEGLLAPPMPKYGYFSATSRRDVLFSCNPPAKYTGVQCAECSEGFWKIAGEVGYFGLPTTLQGVKRWRNHSMSRLFAFIDEVQIIMIARYWWHIIDTIREVAIAVVYVSMRSRPLTQAFILLTLSLASAAATIWLRPFRDIWVNALEALLICILAFITGAGMVFHNTDITEVFSKQALEIFIWIAFSFGVFSAFCLFISNLHEVHIIKSANGALTRKLRGLNRKMIADGVLDTIMDELEDLHMDRGTRIELQNSGEETESPGFRLPPTPSESKGPRHAGFSAKKRSSWRVTRLQMSITWTDFAHALSEAGINRLCVNSWGSVLFKDASHVKAFEEPGAEISLRSASPQAVTGESPARVKTMKKISPSTARRHSVGIDAMGKSLKEMNMDSERVRMALDPKGFYSMYIADPSELVKTAREWVKDEEMRIVLRATTSKAGCLGMMRVRMRVWFRLFRSGLCCNRERRRQIFQQETFKELEMDESCIDPEDKDKLSKLRKTIGSNLRRTFEMVATPLRSLRSVREGVRPSSGAGGGSFQTPPARTVSSMGLDFDRNALIAKYEMRFAELESSRGPSGGQPWEAGGGNGNGEEYEQGISSDALALASFHFLDVMVSPLIGSTSEASIFSFTAFSTFWKRIVGTFPCVVDFLLCADDASVASFAKALNWLAEMELQTGRKGRASRSIRKDYMPGFAIWLAQAPSAHRRALRTMVNRSAAPSDFAEEFTIPVQRLRRKSEDVWKRITGERRHSVVTGAQGAFPSRRRMSYERAFTHSVAGVEEFQLKSIQGSEGEGEEEEDDEIEDEEEMQERSPLTGGGSPRRRPMGFFNTRTPRMEDSVYVSSEMDHTGGFGFQRGDERGSAEGGGRSQEAGGAFADVKEPRIGGGDEPLDLDDDFDEEGANGGRSVSSRGGRGQERGGKGEIVLSMDEHGEGMGGSLEDLAVVDDEETG</sequence>
<reference evidence="4" key="1">
    <citation type="submission" date="2014-11" db="EMBL/GenBank/DDBJ databases">
        <title>Molecular phylogeny of cliff fern family Woodsiaceae with morphological implications.</title>
        <authorList>
            <person name="Shao Y.-Z."/>
            <person name="Wei R."/>
            <person name="Zhang X.-C."/>
        </authorList>
    </citation>
    <scope>NUCLEOTIDE SEQUENCE</scope>
</reference>
<protein>
    <recommendedName>
        <fullName evidence="3">Tyrosine-protein kinase ephrin type A/B receptor-like domain-containing protein</fullName>
    </recommendedName>
</protein>
<accession>A0A0K6S632</accession>
<dbReference type="PANTHER" id="PTHR46967:SF2">
    <property type="entry name" value="SUSHI, VON WILLEBRAND FACTOR TYPE A, EGF AND PENTRAXIN DOMAIN-CONTAINING PROTEIN 1-LIKE"/>
    <property type="match status" value="1"/>
</dbReference>
<evidence type="ECO:0000256" key="2">
    <source>
        <dbReference type="SAM" id="Phobius"/>
    </source>
</evidence>
<name>A0A0K6S632_9ALVE</name>
<evidence type="ECO:0000259" key="3">
    <source>
        <dbReference type="Pfam" id="PF07699"/>
    </source>
</evidence>
<dbReference type="Pfam" id="PF07699">
    <property type="entry name" value="Ephrin_rec_like"/>
    <property type="match status" value="1"/>
</dbReference>
<keyword evidence="2" id="KW-1133">Transmembrane helix</keyword>
<feature type="region of interest" description="Disordered" evidence="1">
    <location>
        <begin position="527"/>
        <end position="556"/>
    </location>
</feature>
<dbReference type="Gene3D" id="2.10.50.10">
    <property type="entry name" value="Tumor Necrosis Factor Receptor, subunit A, domain 2"/>
    <property type="match status" value="1"/>
</dbReference>
<proteinExistence type="predicted"/>
<feature type="domain" description="Tyrosine-protein kinase ephrin type A/B receptor-like" evidence="3">
    <location>
        <begin position="165"/>
        <end position="213"/>
    </location>
</feature>
<dbReference type="VEuPathDB" id="CryptoDB:Cvel_14291"/>
<feature type="compositionally biased region" description="Acidic residues" evidence="1">
    <location>
        <begin position="1159"/>
        <end position="1171"/>
    </location>
</feature>
<evidence type="ECO:0000313" key="4">
    <source>
        <dbReference type="EMBL" id="CUC08976.1"/>
    </source>
</evidence>
<gene>
    <name evidence="4" type="ORF">Cvel_14291.t1.CR2</name>
</gene>
<dbReference type="InterPro" id="IPR011641">
    <property type="entry name" value="Tyr-kin_ephrin_A/B_rcpt-like"/>
</dbReference>
<keyword evidence="2" id="KW-0472">Membrane</keyword>
<evidence type="ECO:0000256" key="1">
    <source>
        <dbReference type="SAM" id="MobiDB-lite"/>
    </source>
</evidence>
<feature type="region of interest" description="Disordered" evidence="1">
    <location>
        <begin position="619"/>
        <end position="646"/>
    </location>
</feature>
<dbReference type="PANTHER" id="PTHR46967">
    <property type="entry name" value="INSULIN-LIKE GROWTH FACTOR BINDING PROTEIN,N-TERMINAL"/>
    <property type="match status" value="1"/>
</dbReference>
<dbReference type="AlphaFoldDB" id="A0A0K6S632"/>
<feature type="transmembrane region" description="Helical" evidence="2">
    <location>
        <begin position="452"/>
        <end position="474"/>
    </location>
</feature>
<dbReference type="SMART" id="SM01411">
    <property type="entry name" value="Ephrin_rec_like"/>
    <property type="match status" value="2"/>
</dbReference>